<evidence type="ECO:0000256" key="2">
    <source>
        <dbReference type="ARBA" id="ARBA00022833"/>
    </source>
</evidence>
<accession>A0ABU6NY68</accession>
<feature type="domain" description="CMP/dCMP-type deaminase" evidence="3">
    <location>
        <begin position="1"/>
        <end position="115"/>
    </location>
</feature>
<keyword evidence="1" id="KW-0479">Metal-binding</keyword>
<dbReference type="Proteomes" id="UP001342826">
    <property type="component" value="Unassembled WGS sequence"/>
</dbReference>
<keyword evidence="2" id="KW-0862">Zinc</keyword>
<evidence type="ECO:0000259" key="3">
    <source>
        <dbReference type="PROSITE" id="PS51747"/>
    </source>
</evidence>
<dbReference type="EMBL" id="JARTFS010000006">
    <property type="protein sequence ID" value="MED4401815.1"/>
    <property type="molecule type" value="Genomic_DNA"/>
</dbReference>
<name>A0ABU6NY68_9BACI</name>
<dbReference type="PANTHER" id="PTHR11079">
    <property type="entry name" value="CYTOSINE DEAMINASE FAMILY MEMBER"/>
    <property type="match status" value="1"/>
</dbReference>
<dbReference type="PROSITE" id="PS51747">
    <property type="entry name" value="CYT_DCMP_DEAMINASES_2"/>
    <property type="match status" value="1"/>
</dbReference>
<dbReference type="CDD" id="cd01285">
    <property type="entry name" value="nucleoside_deaminase"/>
    <property type="match status" value="1"/>
</dbReference>
<gene>
    <name evidence="4" type="ORF">P9271_10845</name>
</gene>
<dbReference type="InterPro" id="IPR016193">
    <property type="entry name" value="Cytidine_deaminase-like"/>
</dbReference>
<dbReference type="EC" id="3.5.4.33" evidence="4"/>
<organism evidence="4 5">
    <name type="scientific">Metabacillus fastidiosus</name>
    <dbReference type="NCBI Taxonomy" id="1458"/>
    <lineage>
        <taxon>Bacteria</taxon>
        <taxon>Bacillati</taxon>
        <taxon>Bacillota</taxon>
        <taxon>Bacilli</taxon>
        <taxon>Bacillales</taxon>
        <taxon>Bacillaceae</taxon>
        <taxon>Metabacillus</taxon>
    </lineage>
</organism>
<dbReference type="SUPFAM" id="SSF53927">
    <property type="entry name" value="Cytidine deaminase-like"/>
    <property type="match status" value="1"/>
</dbReference>
<evidence type="ECO:0000313" key="4">
    <source>
        <dbReference type="EMBL" id="MED4401815.1"/>
    </source>
</evidence>
<dbReference type="PROSITE" id="PS00903">
    <property type="entry name" value="CYT_DCMP_DEAMINASES_1"/>
    <property type="match status" value="1"/>
</dbReference>
<keyword evidence="5" id="KW-1185">Reference proteome</keyword>
<evidence type="ECO:0000313" key="5">
    <source>
        <dbReference type="Proteomes" id="UP001342826"/>
    </source>
</evidence>
<dbReference type="InterPro" id="IPR002125">
    <property type="entry name" value="CMP_dCMP_dom"/>
</dbReference>
<keyword evidence="4" id="KW-0378">Hydrolase</keyword>
<dbReference type="Gene3D" id="3.40.140.10">
    <property type="entry name" value="Cytidine Deaminase, domain 2"/>
    <property type="match status" value="1"/>
</dbReference>
<dbReference type="PANTHER" id="PTHR11079:SF161">
    <property type="entry name" value="CMP_DCMP-TYPE DEAMINASE DOMAIN-CONTAINING PROTEIN"/>
    <property type="match status" value="1"/>
</dbReference>
<dbReference type="GO" id="GO:0052717">
    <property type="term" value="F:tRNA-specific adenosine-34 deaminase activity"/>
    <property type="evidence" value="ECO:0007669"/>
    <property type="project" value="UniProtKB-EC"/>
</dbReference>
<sequence length="143" mass="15865">MTRKQYLQAAIDLALENTREGKAQPFGAVIVKDGQVIATGVNEIFSTNDPTAHAEIQAIRKACEKIGSYLLKDCELYASSQPCPLCMEAISWAEIKKVYYAASFEEAAEAGFNPRADYESVAERIDMEGAQKEPLSLWTKLKR</sequence>
<comment type="caution">
    <text evidence="4">The sequence shown here is derived from an EMBL/GenBank/DDBJ whole genome shotgun (WGS) entry which is preliminary data.</text>
</comment>
<protein>
    <submittedName>
        <fullName evidence="4">Nucleoside deaminase</fullName>
        <ecNumber evidence="4">3.5.4.33</ecNumber>
    </submittedName>
</protein>
<proteinExistence type="predicted"/>
<dbReference type="Pfam" id="PF00383">
    <property type="entry name" value="dCMP_cyt_deam_1"/>
    <property type="match status" value="1"/>
</dbReference>
<reference evidence="4 5" key="1">
    <citation type="submission" date="2023-03" db="EMBL/GenBank/DDBJ databases">
        <title>Bacillus Genome Sequencing.</title>
        <authorList>
            <person name="Dunlap C."/>
        </authorList>
    </citation>
    <scope>NUCLEOTIDE SEQUENCE [LARGE SCALE GENOMIC DNA]</scope>
    <source>
        <strain evidence="4 5">NRS-1717</strain>
    </source>
</reference>
<dbReference type="InterPro" id="IPR016192">
    <property type="entry name" value="APOBEC/CMP_deaminase_Zn-bd"/>
</dbReference>
<evidence type="ECO:0000256" key="1">
    <source>
        <dbReference type="ARBA" id="ARBA00022723"/>
    </source>
</evidence>
<dbReference type="RefSeq" id="WP_082800108.1">
    <property type="nucleotide sequence ID" value="NZ_JARTFQ010000006.1"/>
</dbReference>
<dbReference type="GeneID" id="301143119"/>